<dbReference type="RefSeq" id="WP_241227252.1">
    <property type="nucleotide sequence ID" value="NZ_QXGJ01000007.1"/>
</dbReference>
<feature type="transmembrane region" description="Helical" evidence="1">
    <location>
        <begin position="124"/>
        <end position="142"/>
    </location>
</feature>
<protein>
    <submittedName>
        <fullName evidence="2">Uncharacterized protein</fullName>
    </submittedName>
</protein>
<feature type="transmembrane region" description="Helical" evidence="1">
    <location>
        <begin position="281"/>
        <end position="300"/>
    </location>
</feature>
<dbReference type="InterPro" id="IPR037185">
    <property type="entry name" value="EmrE-like"/>
</dbReference>
<dbReference type="EMBL" id="QXGJ01000007">
    <property type="protein sequence ID" value="RSX50456.1"/>
    <property type="molecule type" value="Genomic_DNA"/>
</dbReference>
<evidence type="ECO:0000313" key="2">
    <source>
        <dbReference type="EMBL" id="RSX50456.1"/>
    </source>
</evidence>
<dbReference type="Proteomes" id="UP000288607">
    <property type="component" value="Unassembled WGS sequence"/>
</dbReference>
<sequence>MKKTDASAAATAIGMMAILLWSLMMGLVRLVSEAFGATLGPPLIYTCGAILLLIFHRPAPLKQAPLKYLLVGGGLVVFYESAISLSIGLAASSAQSVEISLVNYLWPTLMVLLAAAVSHRKHAVGYAVPGAIVATAGVIISVGGNSGLDWHAAAHNIASNPLPYALALAGAVAWAVYAVVTPSMANGYDGTSVFFPFVALALWIIHFVTDTGMTGGGSASTGGGAGDAGIRGIGAVMGNLIGQLTAASWIDWLIVVLTAASIAGGYACWGYGILHGSMETMAVASYATPLLSVAASAVLLHVSLSVPFWVGALLVVAGSIVNWLFQKR</sequence>
<comment type="caution">
    <text evidence="2">The sequence shown here is derived from an EMBL/GenBank/DDBJ whole genome shotgun (WGS) entry which is preliminary data.</text>
</comment>
<name>A0A430FC84_9BIFI</name>
<keyword evidence="1" id="KW-1133">Transmembrane helix</keyword>
<reference evidence="2 3" key="1">
    <citation type="submission" date="2018-09" db="EMBL/GenBank/DDBJ databases">
        <title>Characterization of the phylogenetic diversity of five novel species belonging to the genus Bifidobacterium.</title>
        <authorList>
            <person name="Lugli G.A."/>
            <person name="Duranti S."/>
            <person name="Milani C."/>
        </authorList>
    </citation>
    <scope>NUCLEOTIDE SEQUENCE [LARGE SCALE GENOMIC DNA]</scope>
    <source>
        <strain evidence="2 3">2028B</strain>
    </source>
</reference>
<keyword evidence="3" id="KW-1185">Reference proteome</keyword>
<feature type="transmembrane region" description="Helical" evidence="1">
    <location>
        <begin position="97"/>
        <end position="117"/>
    </location>
</feature>
<feature type="transmembrane region" description="Helical" evidence="1">
    <location>
        <begin position="7"/>
        <end position="28"/>
    </location>
</feature>
<dbReference type="NCBIfam" id="NF008676">
    <property type="entry name" value="PRK11689.1"/>
    <property type="match status" value="1"/>
</dbReference>
<accession>A0A430FC84</accession>
<dbReference type="SUPFAM" id="SSF103481">
    <property type="entry name" value="Multidrug resistance efflux transporter EmrE"/>
    <property type="match status" value="1"/>
</dbReference>
<feature type="transmembrane region" description="Helical" evidence="1">
    <location>
        <begin position="306"/>
        <end position="325"/>
    </location>
</feature>
<keyword evidence="1" id="KW-0472">Membrane</keyword>
<feature type="transmembrane region" description="Helical" evidence="1">
    <location>
        <begin position="68"/>
        <end position="91"/>
    </location>
</feature>
<dbReference type="AlphaFoldDB" id="A0A430FC84"/>
<gene>
    <name evidence="2" type="ORF">D2E23_1479</name>
</gene>
<feature type="transmembrane region" description="Helical" evidence="1">
    <location>
        <begin position="249"/>
        <end position="269"/>
    </location>
</feature>
<proteinExistence type="predicted"/>
<feature type="transmembrane region" description="Helical" evidence="1">
    <location>
        <begin position="162"/>
        <end position="180"/>
    </location>
</feature>
<feature type="transmembrane region" description="Helical" evidence="1">
    <location>
        <begin position="192"/>
        <end position="209"/>
    </location>
</feature>
<keyword evidence="1" id="KW-0812">Transmembrane</keyword>
<organism evidence="2 3">
    <name type="scientific">Bifidobacterium callimiconis</name>
    <dbReference type="NCBI Taxonomy" id="2306973"/>
    <lineage>
        <taxon>Bacteria</taxon>
        <taxon>Bacillati</taxon>
        <taxon>Actinomycetota</taxon>
        <taxon>Actinomycetes</taxon>
        <taxon>Bifidobacteriales</taxon>
        <taxon>Bifidobacteriaceae</taxon>
        <taxon>Bifidobacterium</taxon>
    </lineage>
</organism>
<evidence type="ECO:0000256" key="1">
    <source>
        <dbReference type="SAM" id="Phobius"/>
    </source>
</evidence>
<evidence type="ECO:0000313" key="3">
    <source>
        <dbReference type="Proteomes" id="UP000288607"/>
    </source>
</evidence>
<feature type="transmembrane region" description="Helical" evidence="1">
    <location>
        <begin position="34"/>
        <end position="56"/>
    </location>
</feature>